<comment type="subcellular location">
    <subcellularLocation>
        <location evidence="2">Chromosome</location>
        <location evidence="2">Centromere</location>
        <location evidence="2">Kinetochore</location>
    </subcellularLocation>
    <subcellularLocation>
        <location evidence="1">Cytoplasm</location>
        <location evidence="1">Cytoskeleton</location>
        <location evidence="1">Spindle</location>
    </subcellularLocation>
</comment>
<comment type="similarity">
    <text evidence="3">Belongs to the SKA2 family.</text>
</comment>
<sequence length="156" mass="18135">MDDRRRRQKQQQHSAVDEVMNLMIKANRDLSIVQRRLDQEFQATYPEHANPCKLVARIKKIQEDLVSLKELCRDLLKEKQDLIDKATTLVAQRNSLQRLLASSGLPLIDDSDEMAYTHLNQVINEWADHVRGKKGDEKESEEDINQILFSAIVRNN</sequence>
<keyword evidence="10" id="KW-0206">Cytoskeleton</keyword>
<evidence type="ECO:0000313" key="16">
    <source>
        <dbReference type="EMBL" id="ONK69711.1"/>
    </source>
</evidence>
<evidence type="ECO:0000256" key="13">
    <source>
        <dbReference type="ARBA" id="ARBA00029651"/>
    </source>
</evidence>
<reference evidence="17" key="1">
    <citation type="journal article" date="2017" name="Nat. Commun.">
        <title>The asparagus genome sheds light on the origin and evolution of a young Y chromosome.</title>
        <authorList>
            <person name="Harkess A."/>
            <person name="Zhou J."/>
            <person name="Xu C."/>
            <person name="Bowers J.E."/>
            <person name="Van der Hulst R."/>
            <person name="Ayyampalayam S."/>
            <person name="Mercati F."/>
            <person name="Riccardi P."/>
            <person name="McKain M.R."/>
            <person name="Kakrana A."/>
            <person name="Tang H."/>
            <person name="Ray J."/>
            <person name="Groenendijk J."/>
            <person name="Arikit S."/>
            <person name="Mathioni S.M."/>
            <person name="Nakano M."/>
            <person name="Shan H."/>
            <person name="Telgmann-Rauber A."/>
            <person name="Kanno A."/>
            <person name="Yue Z."/>
            <person name="Chen H."/>
            <person name="Li W."/>
            <person name="Chen Y."/>
            <person name="Xu X."/>
            <person name="Zhang Y."/>
            <person name="Luo S."/>
            <person name="Chen H."/>
            <person name="Gao J."/>
            <person name="Mao Z."/>
            <person name="Pires J.C."/>
            <person name="Luo M."/>
            <person name="Kudrna D."/>
            <person name="Wing R.A."/>
            <person name="Meyers B.C."/>
            <person name="Yi K."/>
            <person name="Kong H."/>
            <person name="Lavrijsen P."/>
            <person name="Sunseri F."/>
            <person name="Falavigna A."/>
            <person name="Ye Y."/>
            <person name="Leebens-Mack J.H."/>
            <person name="Chen G."/>
        </authorList>
    </citation>
    <scope>NUCLEOTIDE SEQUENCE [LARGE SCALE GENOMIC DNA]</scope>
    <source>
        <strain evidence="17">cv. DH0086</strain>
    </source>
</reference>
<organism evidence="16 17">
    <name type="scientific">Asparagus officinalis</name>
    <name type="common">Garden asparagus</name>
    <dbReference type="NCBI Taxonomy" id="4686"/>
    <lineage>
        <taxon>Eukaryota</taxon>
        <taxon>Viridiplantae</taxon>
        <taxon>Streptophyta</taxon>
        <taxon>Embryophyta</taxon>
        <taxon>Tracheophyta</taxon>
        <taxon>Spermatophyta</taxon>
        <taxon>Magnoliopsida</taxon>
        <taxon>Liliopsida</taxon>
        <taxon>Asparagales</taxon>
        <taxon>Asparagaceae</taxon>
        <taxon>Asparagoideae</taxon>
        <taxon>Asparagus</taxon>
    </lineage>
</organism>
<evidence type="ECO:0000313" key="17">
    <source>
        <dbReference type="Proteomes" id="UP000243459"/>
    </source>
</evidence>
<evidence type="ECO:0000256" key="1">
    <source>
        <dbReference type="ARBA" id="ARBA00004186"/>
    </source>
</evidence>
<keyword evidence="4" id="KW-0158">Chromosome</keyword>
<evidence type="ECO:0000256" key="9">
    <source>
        <dbReference type="ARBA" id="ARBA00022838"/>
    </source>
</evidence>
<dbReference type="Proteomes" id="UP000243459">
    <property type="component" value="Chromosome 5"/>
</dbReference>
<keyword evidence="6" id="KW-0132">Cell division</keyword>
<dbReference type="PANTHER" id="PTHR32017">
    <property type="entry name" value="SPINDLE AND KINETOCHORE-ASSOCIATED PROTEIN 2"/>
    <property type="match status" value="1"/>
</dbReference>
<evidence type="ECO:0000256" key="6">
    <source>
        <dbReference type="ARBA" id="ARBA00022618"/>
    </source>
</evidence>
<dbReference type="GO" id="GO:0051301">
    <property type="term" value="P:cell division"/>
    <property type="evidence" value="ECO:0007669"/>
    <property type="project" value="UniProtKB-KW"/>
</dbReference>
<dbReference type="GO" id="GO:0005876">
    <property type="term" value="C:spindle microtubule"/>
    <property type="evidence" value="ECO:0007669"/>
    <property type="project" value="InterPro"/>
</dbReference>
<evidence type="ECO:0000256" key="3">
    <source>
        <dbReference type="ARBA" id="ARBA00010684"/>
    </source>
</evidence>
<evidence type="ECO:0000256" key="14">
    <source>
        <dbReference type="SAM" id="Coils"/>
    </source>
</evidence>
<dbReference type="AlphaFoldDB" id="A0A5P1EZ06"/>
<keyword evidence="14" id="KW-0175">Coiled coil</keyword>
<keyword evidence="11" id="KW-0131">Cell cycle</keyword>
<dbReference type="GO" id="GO:0000278">
    <property type="term" value="P:mitotic cell cycle"/>
    <property type="evidence" value="ECO:0007669"/>
    <property type="project" value="TreeGrafter"/>
</dbReference>
<dbReference type="GO" id="GO:0007059">
    <property type="term" value="P:chromosome segregation"/>
    <property type="evidence" value="ECO:0007669"/>
    <property type="project" value="InterPro"/>
</dbReference>
<dbReference type="Gene3D" id="6.10.250.1380">
    <property type="match status" value="1"/>
</dbReference>
<dbReference type="InterPro" id="IPR042091">
    <property type="entry name" value="Ska2_N"/>
</dbReference>
<dbReference type="GO" id="GO:0000940">
    <property type="term" value="C:outer kinetochore"/>
    <property type="evidence" value="ECO:0007669"/>
    <property type="project" value="InterPro"/>
</dbReference>
<keyword evidence="7" id="KW-0493">Microtubule</keyword>
<protein>
    <recommendedName>
        <fullName evidence="13">Protein FAM33A</fullName>
    </recommendedName>
</protein>
<evidence type="ECO:0000256" key="4">
    <source>
        <dbReference type="ARBA" id="ARBA00022454"/>
    </source>
</evidence>
<dbReference type="Pfam" id="PF16740">
    <property type="entry name" value="SKA2"/>
    <property type="match status" value="1"/>
</dbReference>
<keyword evidence="8" id="KW-0498">Mitosis</keyword>
<evidence type="ECO:0000256" key="11">
    <source>
        <dbReference type="ARBA" id="ARBA00023306"/>
    </source>
</evidence>
<feature type="coiled-coil region" evidence="14">
    <location>
        <begin position="58"/>
        <end position="85"/>
    </location>
</feature>
<dbReference type="PANTHER" id="PTHR32017:SF3">
    <property type="entry name" value="SPINDLE AND KINETOCHORE-ASSOCIATED PROTEIN 2"/>
    <property type="match status" value="1"/>
</dbReference>
<feature type="domain" description="Ska2 N-terminal" evidence="15">
    <location>
        <begin position="13"/>
        <end position="120"/>
    </location>
</feature>
<evidence type="ECO:0000259" key="15">
    <source>
        <dbReference type="Pfam" id="PF16740"/>
    </source>
</evidence>
<proteinExistence type="inferred from homology"/>
<dbReference type="Gramene" id="ONK69711">
    <property type="protein sequence ID" value="ONK69711"/>
    <property type="gene ID" value="A4U43_C05F25930"/>
</dbReference>
<evidence type="ECO:0000256" key="12">
    <source>
        <dbReference type="ARBA" id="ARBA00023328"/>
    </source>
</evidence>
<accession>A0A5P1EZ06</accession>
<dbReference type="EMBL" id="CM007385">
    <property type="protein sequence ID" value="ONK69711.1"/>
    <property type="molecule type" value="Genomic_DNA"/>
</dbReference>
<evidence type="ECO:0000256" key="5">
    <source>
        <dbReference type="ARBA" id="ARBA00022490"/>
    </source>
</evidence>
<keyword evidence="17" id="KW-1185">Reference proteome</keyword>
<dbReference type="OMA" id="QTYPENA"/>
<dbReference type="InterPro" id="IPR026762">
    <property type="entry name" value="Ska2"/>
</dbReference>
<keyword evidence="5" id="KW-0963">Cytoplasm</keyword>
<evidence type="ECO:0000256" key="7">
    <source>
        <dbReference type="ARBA" id="ARBA00022701"/>
    </source>
</evidence>
<evidence type="ECO:0000256" key="2">
    <source>
        <dbReference type="ARBA" id="ARBA00004629"/>
    </source>
</evidence>
<gene>
    <name evidence="16" type="ORF">A4U43_C05F25930</name>
</gene>
<evidence type="ECO:0000256" key="8">
    <source>
        <dbReference type="ARBA" id="ARBA00022776"/>
    </source>
</evidence>
<evidence type="ECO:0000256" key="10">
    <source>
        <dbReference type="ARBA" id="ARBA00023212"/>
    </source>
</evidence>
<dbReference type="GO" id="GO:0008017">
    <property type="term" value="F:microtubule binding"/>
    <property type="evidence" value="ECO:0007669"/>
    <property type="project" value="InterPro"/>
</dbReference>
<dbReference type="OrthoDB" id="193920at2759"/>
<name>A0A5P1EZ06_ASPOF</name>
<keyword evidence="12" id="KW-0137">Centromere</keyword>
<keyword evidence="9" id="KW-0995">Kinetochore</keyword>